<organism evidence="2 3">
    <name type="scientific">Acetanaerobacterium elongatum</name>
    <dbReference type="NCBI Taxonomy" id="258515"/>
    <lineage>
        <taxon>Bacteria</taxon>
        <taxon>Bacillati</taxon>
        <taxon>Bacillota</taxon>
        <taxon>Clostridia</taxon>
        <taxon>Eubacteriales</taxon>
        <taxon>Oscillospiraceae</taxon>
        <taxon>Acetanaerobacterium</taxon>
    </lineage>
</organism>
<dbReference type="OrthoDB" id="9797568at2"/>
<evidence type="ECO:0000256" key="1">
    <source>
        <dbReference type="ARBA" id="ARBA00008591"/>
    </source>
</evidence>
<dbReference type="Pfam" id="PF01865">
    <property type="entry name" value="PhoU_div"/>
    <property type="match status" value="1"/>
</dbReference>
<comment type="similarity">
    <text evidence="1">Belongs to the UPF0111 family.</text>
</comment>
<evidence type="ECO:0000313" key="3">
    <source>
        <dbReference type="Proteomes" id="UP000199182"/>
    </source>
</evidence>
<dbReference type="PANTHER" id="PTHR37298:SF1">
    <property type="entry name" value="UPF0111 PROTEIN YKAA"/>
    <property type="match status" value="1"/>
</dbReference>
<dbReference type="PANTHER" id="PTHR37298">
    <property type="entry name" value="UPF0111 PROTEIN YKAA"/>
    <property type="match status" value="1"/>
</dbReference>
<accession>A0A1G9YZR7</accession>
<evidence type="ECO:0008006" key="4">
    <source>
        <dbReference type="Google" id="ProtNLM"/>
    </source>
</evidence>
<reference evidence="2 3" key="1">
    <citation type="submission" date="2016-10" db="EMBL/GenBank/DDBJ databases">
        <authorList>
            <person name="de Groot N.N."/>
        </authorList>
    </citation>
    <scope>NUCLEOTIDE SEQUENCE [LARGE SCALE GENOMIC DNA]</scope>
    <source>
        <strain evidence="2 3">CGMCC 1.5012</strain>
    </source>
</reference>
<dbReference type="Proteomes" id="UP000199182">
    <property type="component" value="Unassembled WGS sequence"/>
</dbReference>
<dbReference type="EMBL" id="FNID01000012">
    <property type="protein sequence ID" value="SDN13846.1"/>
    <property type="molecule type" value="Genomic_DNA"/>
</dbReference>
<dbReference type="RefSeq" id="WP_092639399.1">
    <property type="nucleotide sequence ID" value="NZ_FNID01000012.1"/>
</dbReference>
<dbReference type="STRING" id="258515.SAMN05192585_11216"/>
<sequence length="207" mass="24077">MAKNKDNNYFEIFVKMVDFSCEAARNLHEVLTNFDTATLPEKMQHMHHIEHTADLEKHDLMSKLVKEFITPIEREDIMALAQQIDNVTDAIEDVLMRIYMYNIPAILPEALEFSETIVKCCDELKEMMKEFTHFRKSETIHTHLVQVNYLEEVGDKLYTEAVHALYSSSHNPIEIIGWTETFERLEKCCDACEDVADVVESVIMKNS</sequence>
<evidence type="ECO:0000313" key="2">
    <source>
        <dbReference type="EMBL" id="SDN13846.1"/>
    </source>
</evidence>
<gene>
    <name evidence="2" type="ORF">SAMN05192585_11216</name>
</gene>
<dbReference type="InterPro" id="IPR038078">
    <property type="entry name" value="PhoU-like_sf"/>
</dbReference>
<protein>
    <recommendedName>
        <fullName evidence="4">TIGR00153 family protein</fullName>
    </recommendedName>
</protein>
<dbReference type="InterPro" id="IPR018445">
    <property type="entry name" value="Put_Phosphate_transp_reg"/>
</dbReference>
<dbReference type="InterPro" id="IPR052912">
    <property type="entry name" value="UPF0111_domain"/>
</dbReference>
<name>A0A1G9YZR7_9FIRM</name>
<dbReference type="SUPFAM" id="SSF109755">
    <property type="entry name" value="PhoU-like"/>
    <property type="match status" value="1"/>
</dbReference>
<proteinExistence type="inferred from homology"/>
<dbReference type="Gene3D" id="1.20.58.220">
    <property type="entry name" value="Phosphate transport system protein phou homolog 2, domain 2"/>
    <property type="match status" value="1"/>
</dbReference>
<keyword evidence="3" id="KW-1185">Reference proteome</keyword>
<dbReference type="AlphaFoldDB" id="A0A1G9YZR7"/>